<keyword evidence="2" id="KW-0004">4Fe-4S</keyword>
<dbReference type="SUPFAM" id="SSF102114">
    <property type="entry name" value="Radical SAM enzymes"/>
    <property type="match status" value="1"/>
</dbReference>
<evidence type="ECO:0000256" key="1">
    <source>
        <dbReference type="ARBA" id="ARBA00001966"/>
    </source>
</evidence>
<keyword evidence="3" id="KW-0949">S-adenosyl-L-methionine</keyword>
<dbReference type="EMBL" id="MFGO01000014">
    <property type="protein sequence ID" value="OGF41072.1"/>
    <property type="molecule type" value="Genomic_DNA"/>
</dbReference>
<dbReference type="GO" id="GO:0051536">
    <property type="term" value="F:iron-sulfur cluster binding"/>
    <property type="evidence" value="ECO:0007669"/>
    <property type="project" value="UniProtKB-KW"/>
</dbReference>
<dbReference type="CDD" id="cd01335">
    <property type="entry name" value="Radical_SAM"/>
    <property type="match status" value="1"/>
</dbReference>
<evidence type="ECO:0000256" key="5">
    <source>
        <dbReference type="ARBA" id="ARBA00023004"/>
    </source>
</evidence>
<evidence type="ECO:0000313" key="8">
    <source>
        <dbReference type="EMBL" id="OGF41072.1"/>
    </source>
</evidence>
<dbReference type="SFLD" id="SFLDS00029">
    <property type="entry name" value="Radical_SAM"/>
    <property type="match status" value="1"/>
</dbReference>
<keyword evidence="4" id="KW-0479">Metal-binding</keyword>
<dbReference type="InterPro" id="IPR013785">
    <property type="entry name" value="Aldolase_TIM"/>
</dbReference>
<dbReference type="GO" id="GO:0046872">
    <property type="term" value="F:metal ion binding"/>
    <property type="evidence" value="ECO:0007669"/>
    <property type="project" value="UniProtKB-KW"/>
</dbReference>
<dbReference type="InterPro" id="IPR023885">
    <property type="entry name" value="4Fe4S-binding_SPASM_dom"/>
</dbReference>
<dbReference type="InterPro" id="IPR050377">
    <property type="entry name" value="Radical_SAM_PqqE_MftC-like"/>
</dbReference>
<keyword evidence="5" id="KW-0408">Iron</keyword>
<dbReference type="PANTHER" id="PTHR11228:SF7">
    <property type="entry name" value="PQQA PEPTIDE CYCLASE"/>
    <property type="match status" value="1"/>
</dbReference>
<dbReference type="Pfam" id="PF13186">
    <property type="entry name" value="SPASM"/>
    <property type="match status" value="1"/>
</dbReference>
<dbReference type="InterPro" id="IPR007197">
    <property type="entry name" value="rSAM"/>
</dbReference>
<evidence type="ECO:0000256" key="2">
    <source>
        <dbReference type="ARBA" id="ARBA00022485"/>
    </source>
</evidence>
<feature type="domain" description="Radical SAM core" evidence="7">
    <location>
        <begin position="26"/>
        <end position="250"/>
    </location>
</feature>
<gene>
    <name evidence="8" type="ORF">A2531_03240</name>
</gene>
<comment type="cofactor">
    <cofactor evidence="1">
        <name>[4Fe-4S] cluster</name>
        <dbReference type="ChEBI" id="CHEBI:49883"/>
    </cofactor>
</comment>
<evidence type="ECO:0000256" key="3">
    <source>
        <dbReference type="ARBA" id="ARBA00022691"/>
    </source>
</evidence>
<dbReference type="Proteomes" id="UP000177579">
    <property type="component" value="Unassembled WGS sequence"/>
</dbReference>
<organism evidence="8 9">
    <name type="scientific">Candidatus Falkowbacteria bacterium RIFOXYD2_FULL_34_120</name>
    <dbReference type="NCBI Taxonomy" id="1798007"/>
    <lineage>
        <taxon>Bacteria</taxon>
        <taxon>Candidatus Falkowiibacteriota</taxon>
    </lineage>
</organism>
<dbReference type="PROSITE" id="PS51918">
    <property type="entry name" value="RADICAL_SAM"/>
    <property type="match status" value="1"/>
</dbReference>
<evidence type="ECO:0000256" key="6">
    <source>
        <dbReference type="ARBA" id="ARBA00023014"/>
    </source>
</evidence>
<sequence length="343" mass="39236">MQTNDFGAQKILAHPDKITNYFEGKEKTIIVFEIYMSSKCDAKCPKCFRKDNIIEPCELSLKEVKNYLKQLKDFGAKAVIFSGGGEPLICRDTPSAMSFAKRIGLNVGLNTNGMNLHKGFINLELLAANCDFIRISLDAGDFKMYQRTHGMKEKIFDEVVSNIKEIISVRNKLNSKTVIGAGYLTGKDTSGIEDMEKFVILCREIGLDFAHFRPFHWDFISISEQLGILKRKYAHEIKILASDQKYNYFNKINGLSNVCHGIHFFTVIGADKHVYACCHLAEDRKYSLGTLENKSFKDIWKNRRDIFKIIDTSKCVPFCRCCNINRDIDYILKISENSHVNFL</sequence>
<dbReference type="CDD" id="cd21109">
    <property type="entry name" value="SPASM"/>
    <property type="match status" value="1"/>
</dbReference>
<comment type="caution">
    <text evidence="8">The sequence shown here is derived from an EMBL/GenBank/DDBJ whole genome shotgun (WGS) entry which is preliminary data.</text>
</comment>
<proteinExistence type="predicted"/>
<dbReference type="AlphaFoldDB" id="A0A1F5TQ29"/>
<dbReference type="PANTHER" id="PTHR11228">
    <property type="entry name" value="RADICAL SAM DOMAIN PROTEIN"/>
    <property type="match status" value="1"/>
</dbReference>
<evidence type="ECO:0000256" key="4">
    <source>
        <dbReference type="ARBA" id="ARBA00022723"/>
    </source>
</evidence>
<accession>A0A1F5TQ29</accession>
<dbReference type="Gene3D" id="3.20.20.70">
    <property type="entry name" value="Aldolase class I"/>
    <property type="match status" value="1"/>
</dbReference>
<dbReference type="SFLD" id="SFLDG01067">
    <property type="entry name" value="SPASM/twitch_domain_containing"/>
    <property type="match status" value="1"/>
</dbReference>
<name>A0A1F5TQ29_9BACT</name>
<evidence type="ECO:0000259" key="7">
    <source>
        <dbReference type="PROSITE" id="PS51918"/>
    </source>
</evidence>
<dbReference type="GO" id="GO:0003824">
    <property type="term" value="F:catalytic activity"/>
    <property type="evidence" value="ECO:0007669"/>
    <property type="project" value="InterPro"/>
</dbReference>
<reference evidence="8 9" key="1">
    <citation type="journal article" date="2016" name="Nat. Commun.">
        <title>Thousands of microbial genomes shed light on interconnected biogeochemical processes in an aquifer system.</title>
        <authorList>
            <person name="Anantharaman K."/>
            <person name="Brown C.T."/>
            <person name="Hug L.A."/>
            <person name="Sharon I."/>
            <person name="Castelle C.J."/>
            <person name="Probst A.J."/>
            <person name="Thomas B.C."/>
            <person name="Singh A."/>
            <person name="Wilkins M.J."/>
            <person name="Karaoz U."/>
            <person name="Brodie E.L."/>
            <person name="Williams K.H."/>
            <person name="Hubbard S.S."/>
            <person name="Banfield J.F."/>
        </authorList>
    </citation>
    <scope>NUCLEOTIDE SEQUENCE [LARGE SCALE GENOMIC DNA]</scope>
</reference>
<dbReference type="InterPro" id="IPR058240">
    <property type="entry name" value="rSAM_sf"/>
</dbReference>
<dbReference type="Pfam" id="PF04055">
    <property type="entry name" value="Radical_SAM"/>
    <property type="match status" value="1"/>
</dbReference>
<dbReference type="SFLD" id="SFLDG01387">
    <property type="entry name" value="BtrN-like_SPASM_domain_contain"/>
    <property type="match status" value="1"/>
</dbReference>
<protein>
    <recommendedName>
        <fullName evidence="7">Radical SAM core domain-containing protein</fullName>
    </recommendedName>
</protein>
<keyword evidence="6" id="KW-0411">Iron-sulfur</keyword>
<evidence type="ECO:0000313" key="9">
    <source>
        <dbReference type="Proteomes" id="UP000177579"/>
    </source>
</evidence>
<dbReference type="InterPro" id="IPR034391">
    <property type="entry name" value="AdoMet-like_SPASM_containing"/>
</dbReference>